<dbReference type="Proteomes" id="UP000177117">
    <property type="component" value="Unassembled WGS sequence"/>
</dbReference>
<evidence type="ECO:0000256" key="4">
    <source>
        <dbReference type="ARBA" id="ARBA00022801"/>
    </source>
</evidence>
<comment type="similarity">
    <text evidence="6">Belongs to the RnpA family.</text>
</comment>
<evidence type="ECO:0000313" key="8">
    <source>
        <dbReference type="EMBL" id="OGM99631.1"/>
    </source>
</evidence>
<evidence type="ECO:0000256" key="5">
    <source>
        <dbReference type="ARBA" id="ARBA00022884"/>
    </source>
</evidence>
<comment type="caution">
    <text evidence="8">The sequence shown here is derived from an EMBL/GenBank/DDBJ whole genome shotgun (WGS) entry which is preliminary data.</text>
</comment>
<dbReference type="GO" id="GO:0004526">
    <property type="term" value="F:ribonuclease P activity"/>
    <property type="evidence" value="ECO:0007669"/>
    <property type="project" value="UniProtKB-UniRule"/>
</dbReference>
<keyword evidence="4 6" id="KW-0378">Hydrolase</keyword>
<reference evidence="8 9" key="1">
    <citation type="journal article" date="2016" name="Nat. Commun.">
        <title>Thousands of microbial genomes shed light on interconnected biogeochemical processes in an aquifer system.</title>
        <authorList>
            <person name="Anantharaman K."/>
            <person name="Brown C.T."/>
            <person name="Hug L.A."/>
            <person name="Sharon I."/>
            <person name="Castelle C.J."/>
            <person name="Probst A.J."/>
            <person name="Thomas B.C."/>
            <person name="Singh A."/>
            <person name="Wilkins M.J."/>
            <person name="Karaoz U."/>
            <person name="Brodie E.L."/>
            <person name="Williams K.H."/>
            <person name="Hubbard S.S."/>
            <person name="Banfield J.F."/>
        </authorList>
    </citation>
    <scope>NUCLEOTIDE SEQUENCE [LARGE SCALE GENOMIC DNA]</scope>
</reference>
<comment type="catalytic activity">
    <reaction evidence="6">
        <text>Endonucleolytic cleavage of RNA, removing 5'-extranucleotides from tRNA precursor.</text>
        <dbReference type="EC" id="3.1.26.5"/>
    </reaction>
</comment>
<dbReference type="GO" id="GO:0000049">
    <property type="term" value="F:tRNA binding"/>
    <property type="evidence" value="ECO:0007669"/>
    <property type="project" value="UniProtKB-UniRule"/>
</dbReference>
<evidence type="ECO:0000313" key="9">
    <source>
        <dbReference type="Proteomes" id="UP000177117"/>
    </source>
</evidence>
<dbReference type="InterPro" id="IPR014721">
    <property type="entry name" value="Ribsml_uS5_D2-typ_fold_subgr"/>
</dbReference>
<keyword evidence="3 6" id="KW-0255">Endonuclease</keyword>
<evidence type="ECO:0000256" key="2">
    <source>
        <dbReference type="ARBA" id="ARBA00022722"/>
    </source>
</evidence>
<dbReference type="HAMAP" id="MF_00227">
    <property type="entry name" value="RNase_P"/>
    <property type="match status" value="1"/>
</dbReference>
<dbReference type="EMBL" id="MGJD01000039">
    <property type="protein sequence ID" value="OGM99631.1"/>
    <property type="molecule type" value="Genomic_DNA"/>
</dbReference>
<comment type="subunit">
    <text evidence="6">Consists of a catalytic RNA component (M1 or rnpB) and a protein subunit.</text>
</comment>
<accession>A0A1F8EFM0</accession>
<keyword evidence="5 6" id="KW-0694">RNA-binding</keyword>
<proteinExistence type="inferred from homology"/>
<dbReference type="SUPFAM" id="SSF54211">
    <property type="entry name" value="Ribosomal protein S5 domain 2-like"/>
    <property type="match status" value="1"/>
</dbReference>
<dbReference type="InterPro" id="IPR020568">
    <property type="entry name" value="Ribosomal_Su5_D2-typ_SF"/>
</dbReference>
<evidence type="ECO:0000256" key="6">
    <source>
        <dbReference type="HAMAP-Rule" id="MF_00227"/>
    </source>
</evidence>
<dbReference type="GO" id="GO:0030677">
    <property type="term" value="C:ribonuclease P complex"/>
    <property type="evidence" value="ECO:0007669"/>
    <property type="project" value="TreeGrafter"/>
</dbReference>
<protein>
    <recommendedName>
        <fullName evidence="6 7">Ribonuclease P protein component</fullName>
        <shortName evidence="6">RNase P protein</shortName>
        <shortName evidence="6">RNaseP protein</shortName>
        <ecNumber evidence="6 7">3.1.26.5</ecNumber>
    </recommendedName>
    <alternativeName>
        <fullName evidence="6">Protein C5</fullName>
    </alternativeName>
</protein>
<gene>
    <name evidence="6" type="primary">rnpA</name>
    <name evidence="8" type="ORF">A2650_02610</name>
</gene>
<dbReference type="AlphaFoldDB" id="A0A1F8EFM0"/>
<dbReference type="NCBIfam" id="TIGR00188">
    <property type="entry name" value="rnpA"/>
    <property type="match status" value="1"/>
</dbReference>
<dbReference type="GO" id="GO:0001682">
    <property type="term" value="P:tRNA 5'-leader removal"/>
    <property type="evidence" value="ECO:0007669"/>
    <property type="project" value="UniProtKB-UniRule"/>
</dbReference>
<keyword evidence="1 6" id="KW-0819">tRNA processing</keyword>
<dbReference type="Pfam" id="PF00825">
    <property type="entry name" value="Ribonuclease_P"/>
    <property type="match status" value="1"/>
</dbReference>
<evidence type="ECO:0000256" key="7">
    <source>
        <dbReference type="NCBIfam" id="TIGR00188"/>
    </source>
</evidence>
<evidence type="ECO:0000256" key="1">
    <source>
        <dbReference type="ARBA" id="ARBA00022694"/>
    </source>
</evidence>
<name>A0A1F8EFM0_9BACT</name>
<sequence length="109" mass="12706">MALSAENRLTKKKDFDWVFRKGNAVRGNFLFIRHVKNTLNKPRFGFIIPAKVFKKAVDRNKVKRKLSECVRTDWLQDINNYDIVITANKKGETKDILTELVKLLGSINR</sequence>
<dbReference type="PANTHER" id="PTHR33992:SF1">
    <property type="entry name" value="RIBONUCLEASE P PROTEIN COMPONENT"/>
    <property type="match status" value="1"/>
</dbReference>
<dbReference type="PANTHER" id="PTHR33992">
    <property type="entry name" value="RIBONUCLEASE P PROTEIN COMPONENT"/>
    <property type="match status" value="1"/>
</dbReference>
<comment type="function">
    <text evidence="6">RNaseP catalyzes the removal of the 5'-leader sequence from pre-tRNA to produce the mature 5'-terminus. It can also cleave other RNA substrates such as 4.5S RNA. The protein component plays an auxiliary but essential role in vivo by binding to the 5'-leader sequence and broadening the substrate specificity of the ribozyme.</text>
</comment>
<organism evidence="8 9">
    <name type="scientific">Candidatus Yanofskybacteria bacterium RIFCSPHIGHO2_01_FULL_41_53</name>
    <dbReference type="NCBI Taxonomy" id="1802663"/>
    <lineage>
        <taxon>Bacteria</taxon>
        <taxon>Candidatus Yanofskyibacteriota</taxon>
    </lineage>
</organism>
<dbReference type="EC" id="3.1.26.5" evidence="6 7"/>
<dbReference type="GO" id="GO:0042781">
    <property type="term" value="F:3'-tRNA processing endoribonuclease activity"/>
    <property type="evidence" value="ECO:0007669"/>
    <property type="project" value="TreeGrafter"/>
</dbReference>
<evidence type="ECO:0000256" key="3">
    <source>
        <dbReference type="ARBA" id="ARBA00022759"/>
    </source>
</evidence>
<dbReference type="InterPro" id="IPR000100">
    <property type="entry name" value="RNase_P"/>
</dbReference>
<keyword evidence="2 6" id="KW-0540">Nuclease</keyword>
<dbReference type="Gene3D" id="3.30.230.10">
    <property type="match status" value="1"/>
</dbReference>